<accession>A0A5B7WQ24</accession>
<name>A0A5B7WQ24_9MICC</name>
<proteinExistence type="predicted"/>
<protein>
    <submittedName>
        <fullName evidence="1">Uncharacterized protein</fullName>
    </submittedName>
</protein>
<dbReference type="EMBL" id="CP034412">
    <property type="protein sequence ID" value="QCY45969.1"/>
    <property type="molecule type" value="Genomic_DNA"/>
</dbReference>
<dbReference type="AlphaFoldDB" id="A0A5B7WQ24"/>
<organism evidence="1 2">
    <name type="scientific">Glutamicibacter creatinolyticus</name>
    <dbReference type="NCBI Taxonomy" id="162496"/>
    <lineage>
        <taxon>Bacteria</taxon>
        <taxon>Bacillati</taxon>
        <taxon>Actinomycetota</taxon>
        <taxon>Actinomycetes</taxon>
        <taxon>Micrococcales</taxon>
        <taxon>Micrococcaceae</taxon>
        <taxon>Glutamicibacter</taxon>
    </lineage>
</organism>
<gene>
    <name evidence="1" type="ORF">GcLGCM259_0185</name>
</gene>
<evidence type="ECO:0000313" key="1">
    <source>
        <dbReference type="EMBL" id="QCY45969.1"/>
    </source>
</evidence>
<reference evidence="1 2" key="1">
    <citation type="submission" date="2018-12" db="EMBL/GenBank/DDBJ databases">
        <title>Complete Genome Sequence of Glutamicibacter creatinolyticus strain LGCM259,isolated from an abscess of a 12-year-old mare in Italy.</title>
        <authorList>
            <person name="Santos R.G."/>
            <person name="Silva A.L."/>
            <person name="Seyffert N."/>
            <person name="Castro T.L.P."/>
            <person name="Attili A.R."/>
            <person name="Rifici C."/>
            <person name="Mazzullo G."/>
            <person name="Brenig B."/>
            <person name="Venanzi F."/>
            <person name="Azevedo V."/>
        </authorList>
    </citation>
    <scope>NUCLEOTIDE SEQUENCE [LARGE SCALE GENOMIC DNA]</scope>
    <source>
        <strain evidence="1 2">LGCM 259</strain>
    </source>
</reference>
<sequence length="304" mass="34427">MSNPKFRVRRILIPDWHTSVAGVYEVEATPRGASIPAFRLRTRFPVDVMSASRQPGSLLAQTNQIEPRLASSIVQEADRAAGKRGILWAKFAKTEEPGPWCGSEKDHTEPEWPVSSAQERMVLMQCQWMAEWFSRKMGQPALHETYSLLSRGTPGPALEQLLATVRRGGTPVPRRYANTFERLALVCGLPDDVATSIWSFVSPTDGVNFWSELLPLPRIRVCWVPEVEDELVEIEFTPIGSSEPEWVETKKFPTGWVPGPSEAREVLNDLLDRDFAKSLTDLIEDEQYAPAHRWLSLFRQDELE</sequence>
<dbReference type="Proteomes" id="UP000307000">
    <property type="component" value="Chromosome"/>
</dbReference>
<keyword evidence="2" id="KW-1185">Reference proteome</keyword>
<dbReference type="KEGG" id="gcr:GcLGCM259_0185"/>
<evidence type="ECO:0000313" key="2">
    <source>
        <dbReference type="Proteomes" id="UP000307000"/>
    </source>
</evidence>